<gene>
    <name evidence="1" type="ORF">PCAMFM013_S008g000195</name>
</gene>
<accession>A0A0G4P8X2</accession>
<evidence type="ECO:0000313" key="2">
    <source>
        <dbReference type="Proteomes" id="UP000053732"/>
    </source>
</evidence>
<keyword evidence="2" id="KW-1185">Reference proteome</keyword>
<reference evidence="1 2" key="1">
    <citation type="journal article" date="2014" name="Nat. Commun.">
        <title>Multiple recent horizontal transfers of a large genomic region in cheese making fungi.</title>
        <authorList>
            <person name="Cheeseman K."/>
            <person name="Ropars J."/>
            <person name="Renault P."/>
            <person name="Dupont J."/>
            <person name="Gouzy J."/>
            <person name="Branca A."/>
            <person name="Abraham A.L."/>
            <person name="Ceppi M."/>
            <person name="Conseiller E."/>
            <person name="Debuchy R."/>
            <person name="Malagnac F."/>
            <person name="Goarin A."/>
            <person name="Silar P."/>
            <person name="Lacoste S."/>
            <person name="Sallet E."/>
            <person name="Bensimon A."/>
            <person name="Giraud T."/>
            <person name="Brygoo Y."/>
        </authorList>
    </citation>
    <scope>NUCLEOTIDE SEQUENCE [LARGE SCALE GENOMIC DNA]</scope>
    <source>
        <strain evidence="2">FM 013</strain>
    </source>
</reference>
<dbReference type="AlphaFoldDB" id="A0A0G4P8X2"/>
<proteinExistence type="predicted"/>
<dbReference type="EMBL" id="HG793141">
    <property type="protein sequence ID" value="CRL22766.1"/>
    <property type="molecule type" value="Genomic_DNA"/>
</dbReference>
<organism evidence="1 2">
    <name type="scientific">Penicillium camemberti (strain FM 013)</name>
    <dbReference type="NCBI Taxonomy" id="1429867"/>
    <lineage>
        <taxon>Eukaryota</taxon>
        <taxon>Fungi</taxon>
        <taxon>Dikarya</taxon>
        <taxon>Ascomycota</taxon>
        <taxon>Pezizomycotina</taxon>
        <taxon>Eurotiomycetes</taxon>
        <taxon>Eurotiomycetidae</taxon>
        <taxon>Eurotiales</taxon>
        <taxon>Aspergillaceae</taxon>
        <taxon>Penicillium</taxon>
    </lineage>
</organism>
<dbReference type="Proteomes" id="UP000053732">
    <property type="component" value="Unassembled WGS sequence"/>
</dbReference>
<sequence>MSYSGEKKYHTNIRCDPRGTVEDCSMSLAHRNDQRIDRRTSAAISDVGSRYLASLKLTHHEQCHPNGSFGSHGHKGRAHAGKRTFLLGVWSTTRNRSRNKRSLAGPEVEVNRLNLRFSNTTDGFPRLVPGSYEEKDENELEKIFDTSTGASIGAI</sequence>
<evidence type="ECO:0000313" key="1">
    <source>
        <dbReference type="EMBL" id="CRL22766.1"/>
    </source>
</evidence>
<name>A0A0G4P8X2_PENC3</name>
<protein>
    <submittedName>
        <fullName evidence="1">Str. FM013</fullName>
    </submittedName>
</protein>